<dbReference type="InterPro" id="IPR025302">
    <property type="entry name" value="DrrA1/2-like_C"/>
</dbReference>
<dbReference type="Pfam" id="PF13732">
    <property type="entry name" value="DrrA1-3_C"/>
    <property type="match status" value="1"/>
</dbReference>
<evidence type="ECO:0000313" key="7">
    <source>
        <dbReference type="EMBL" id="NYF90714.1"/>
    </source>
</evidence>
<dbReference type="Gene3D" id="3.40.50.300">
    <property type="entry name" value="P-loop containing nucleotide triphosphate hydrolases"/>
    <property type="match status" value="1"/>
</dbReference>
<dbReference type="PANTHER" id="PTHR42711">
    <property type="entry name" value="ABC TRANSPORTER ATP-BINDING PROTEIN"/>
    <property type="match status" value="1"/>
</dbReference>
<keyword evidence="3" id="KW-0536">Nodulation</keyword>
<evidence type="ECO:0000256" key="4">
    <source>
        <dbReference type="ARBA" id="ARBA00022741"/>
    </source>
</evidence>
<evidence type="ECO:0000256" key="3">
    <source>
        <dbReference type="ARBA" id="ARBA00022458"/>
    </source>
</evidence>
<evidence type="ECO:0000256" key="2">
    <source>
        <dbReference type="ARBA" id="ARBA00022448"/>
    </source>
</evidence>
<sequence>MPIVELQHVRKAYDTKIAVADLSFTIEPGSMFGLLGPNGSGKTSSIRMMIGITVPDSGTVSLFGQPFHRNLLKRVGYLPEERGLYKKIKVMDQLIFLGQLRGLDATTASRRAHDWCDRLGITPSIDKKTEELSKGMQQKIQFISTLLHEPELIIMDEPFSGLDPVNAVLLMDTLVDLRKQGRTILFSTHRMDQVEKICDNICLIHNSHLVLSGSMREIKSRYPVNRVLINFTGNDAFLHHPTIHSAKNYGGHAEIRLRSSGDEGADAQALLADAIRTGARITRFEVMEPTLEEIFIEKVTEESTGIPVGEKVNA</sequence>
<reference evidence="7 8" key="1">
    <citation type="submission" date="2020-07" db="EMBL/GenBank/DDBJ databases">
        <title>Genomic Encyclopedia of Type Strains, Phase IV (KMG-V): Genome sequencing to study the core and pangenomes of soil and plant-associated prokaryotes.</title>
        <authorList>
            <person name="Whitman W."/>
        </authorList>
    </citation>
    <scope>NUCLEOTIDE SEQUENCE [LARGE SCALE GENOMIC DNA]</scope>
    <source>
        <strain evidence="7 8">M8UP22</strain>
    </source>
</reference>
<dbReference type="InterPro" id="IPR017871">
    <property type="entry name" value="ABC_transporter-like_CS"/>
</dbReference>
<dbReference type="PROSITE" id="PS50893">
    <property type="entry name" value="ABC_TRANSPORTER_2"/>
    <property type="match status" value="1"/>
</dbReference>
<comment type="similarity">
    <text evidence="1">Belongs to the ABC transporter superfamily.</text>
</comment>
<dbReference type="InterPro" id="IPR027417">
    <property type="entry name" value="P-loop_NTPase"/>
</dbReference>
<name>A0A852VJV2_9BACT</name>
<protein>
    <submittedName>
        <fullName evidence="7">ABC-2 type transport system ATP-binding protein</fullName>
    </submittedName>
</protein>
<evidence type="ECO:0000256" key="1">
    <source>
        <dbReference type="ARBA" id="ARBA00005417"/>
    </source>
</evidence>
<dbReference type="GO" id="GO:0005524">
    <property type="term" value="F:ATP binding"/>
    <property type="evidence" value="ECO:0007669"/>
    <property type="project" value="UniProtKB-KW"/>
</dbReference>
<gene>
    <name evidence="7" type="ORF">HDF08_002816</name>
</gene>
<comment type="caution">
    <text evidence="7">The sequence shown here is derived from an EMBL/GenBank/DDBJ whole genome shotgun (WGS) entry which is preliminary data.</text>
</comment>
<proteinExistence type="inferred from homology"/>
<dbReference type="Pfam" id="PF00005">
    <property type="entry name" value="ABC_tran"/>
    <property type="match status" value="1"/>
</dbReference>
<dbReference type="PROSITE" id="PS00211">
    <property type="entry name" value="ABC_TRANSPORTER_1"/>
    <property type="match status" value="1"/>
</dbReference>
<dbReference type="AlphaFoldDB" id="A0A852VJV2"/>
<keyword evidence="5 7" id="KW-0067">ATP-binding</keyword>
<keyword evidence="2" id="KW-0813">Transport</keyword>
<dbReference type="InterPro" id="IPR003439">
    <property type="entry name" value="ABC_transporter-like_ATP-bd"/>
</dbReference>
<feature type="domain" description="ABC transporter" evidence="6">
    <location>
        <begin position="4"/>
        <end position="231"/>
    </location>
</feature>
<dbReference type="GO" id="GO:0016887">
    <property type="term" value="F:ATP hydrolysis activity"/>
    <property type="evidence" value="ECO:0007669"/>
    <property type="project" value="InterPro"/>
</dbReference>
<dbReference type="Proteomes" id="UP000564385">
    <property type="component" value="Unassembled WGS sequence"/>
</dbReference>
<evidence type="ECO:0000256" key="5">
    <source>
        <dbReference type="ARBA" id="ARBA00022840"/>
    </source>
</evidence>
<keyword evidence="4" id="KW-0547">Nucleotide-binding</keyword>
<dbReference type="InterPro" id="IPR050763">
    <property type="entry name" value="ABC_transporter_ATP-binding"/>
</dbReference>
<dbReference type="SMART" id="SM00382">
    <property type="entry name" value="AAA"/>
    <property type="match status" value="1"/>
</dbReference>
<accession>A0A852VJV2</accession>
<dbReference type="EMBL" id="JACCCU010000002">
    <property type="protein sequence ID" value="NYF90714.1"/>
    <property type="molecule type" value="Genomic_DNA"/>
</dbReference>
<dbReference type="PANTHER" id="PTHR42711:SF5">
    <property type="entry name" value="ABC TRANSPORTER ATP-BINDING PROTEIN NATA"/>
    <property type="match status" value="1"/>
</dbReference>
<evidence type="ECO:0000313" key="8">
    <source>
        <dbReference type="Proteomes" id="UP000564385"/>
    </source>
</evidence>
<dbReference type="SUPFAM" id="SSF52540">
    <property type="entry name" value="P-loop containing nucleoside triphosphate hydrolases"/>
    <property type="match status" value="1"/>
</dbReference>
<dbReference type="InterPro" id="IPR003593">
    <property type="entry name" value="AAA+_ATPase"/>
</dbReference>
<evidence type="ECO:0000259" key="6">
    <source>
        <dbReference type="PROSITE" id="PS50893"/>
    </source>
</evidence>
<organism evidence="7 8">
    <name type="scientific">Tunturiibacter lichenicola</name>
    <dbReference type="NCBI Taxonomy" id="2051959"/>
    <lineage>
        <taxon>Bacteria</taxon>
        <taxon>Pseudomonadati</taxon>
        <taxon>Acidobacteriota</taxon>
        <taxon>Terriglobia</taxon>
        <taxon>Terriglobales</taxon>
        <taxon>Acidobacteriaceae</taxon>
        <taxon>Tunturiibacter</taxon>
    </lineage>
</organism>